<keyword evidence="1" id="KW-0812">Transmembrane</keyword>
<feature type="transmembrane region" description="Helical" evidence="1">
    <location>
        <begin position="273"/>
        <end position="293"/>
    </location>
</feature>
<protein>
    <submittedName>
        <fullName evidence="2">Uncharacterized protein</fullName>
    </submittedName>
</protein>
<keyword evidence="1" id="KW-1133">Transmembrane helix</keyword>
<comment type="caution">
    <text evidence="2">The sequence shown here is derived from an EMBL/GenBank/DDBJ whole genome shotgun (WGS) entry which is preliminary data.</text>
</comment>
<gene>
    <name evidence="2" type="ORF">PEBR_16254</name>
</gene>
<evidence type="ECO:0000256" key="1">
    <source>
        <dbReference type="SAM" id="Phobius"/>
    </source>
</evidence>
<keyword evidence="1" id="KW-0472">Membrane</keyword>
<reference evidence="3" key="1">
    <citation type="submission" date="2015-09" db="EMBL/GenBank/DDBJ databases">
        <authorList>
            <person name="Fill T.P."/>
            <person name="Baretta J.F."/>
            <person name="de Almeida L.G."/>
            <person name="Rocha M."/>
            <person name="de Souza D.H."/>
            <person name="Malavazi I."/>
            <person name="Cerdeira L.T."/>
            <person name="Hong H."/>
            <person name="Samborskyy M."/>
            <person name="de Vasconcelos A.T."/>
            <person name="Leadlay P."/>
            <person name="Rodrigues-Filho E."/>
        </authorList>
    </citation>
    <scope>NUCLEOTIDE SEQUENCE [LARGE SCALE GENOMIC DNA]</scope>
    <source>
        <strain evidence="3">LaBioMMi 136</strain>
    </source>
</reference>
<name>A0A1S9RQB4_PENBI</name>
<sequence>MPISSVLSEYTFANLGPLTTTWTAPASCATSTDHVRIGLTKLPGRAYYDASCQVREYSCVPTGESADPALATNLNPTNLFQEAYFSPGLYCPSGWTTAGLASRNGTASVTWSGLFSPTVAIPTTVDGAIFNNPGNVLMQLLDASETAMVCCPSSMTAGYYIGCYSTLPDYKFTTGCERVIPTADLSAVDRTFWYDGQTIVASVYTLVGTVPLDQTTTVTFNGTGTSSLVAYSVLPPVTLIHKAADYEATATAAAMATSNAAVRQSSATGSWDVMGIVFSVTVLSMVLGAAISLV</sequence>
<organism evidence="2 3">
    <name type="scientific">Penicillium brasilianum</name>
    <dbReference type="NCBI Taxonomy" id="104259"/>
    <lineage>
        <taxon>Eukaryota</taxon>
        <taxon>Fungi</taxon>
        <taxon>Dikarya</taxon>
        <taxon>Ascomycota</taxon>
        <taxon>Pezizomycotina</taxon>
        <taxon>Eurotiomycetes</taxon>
        <taxon>Eurotiomycetidae</taxon>
        <taxon>Eurotiales</taxon>
        <taxon>Aspergillaceae</taxon>
        <taxon>Penicillium</taxon>
    </lineage>
</organism>
<dbReference type="Proteomes" id="UP000190744">
    <property type="component" value="Unassembled WGS sequence"/>
</dbReference>
<evidence type="ECO:0000313" key="3">
    <source>
        <dbReference type="Proteomes" id="UP000190744"/>
    </source>
</evidence>
<proteinExistence type="predicted"/>
<accession>A0A1S9RQB4</accession>
<dbReference type="EMBL" id="LJBN01000123">
    <property type="protein sequence ID" value="OOQ87724.1"/>
    <property type="molecule type" value="Genomic_DNA"/>
</dbReference>
<evidence type="ECO:0000313" key="2">
    <source>
        <dbReference type="EMBL" id="OOQ87724.1"/>
    </source>
</evidence>
<dbReference type="AlphaFoldDB" id="A0A1S9RQB4"/>